<keyword evidence="1" id="KW-0472">Membrane</keyword>
<dbReference type="InParanoid" id="A0A2K1QZ05"/>
<keyword evidence="1" id="KW-0812">Transmembrane</keyword>
<feature type="transmembrane region" description="Helical" evidence="1">
    <location>
        <begin position="257"/>
        <end position="280"/>
    </location>
</feature>
<dbReference type="EMBL" id="NKHZ01000025">
    <property type="protein sequence ID" value="PNS20153.1"/>
    <property type="molecule type" value="Genomic_DNA"/>
</dbReference>
<sequence>MTLRICSAAALKIFKTTAALHTALQPRHKMILRPVRLLLVLSITLAGAASSQEPLVEHQTRYKLGDAIPVTCLNRTAEGEHITTPDGALQYIPFHTCNETGRPLELYFGVERDLNCTIDFISDPFFHLLEYYVHNDSPFTCRIPARPHVSTISGSHKDGVEGQGSLSNDFVPLIIALTGTLQLSHLHVSNHINVLLHAAPKSTDPGVIQAGTAYSIATQAQPPTRIIIGDALPLRFSVRWYPNTALPSGWTGVGGHIYASTLVYCFLSALAATAVCFAYFRGIELPKRLRSHGKDRMAGGSGMEGGRLGGYGIGVGGSMGNGYGGYGISSGKRD</sequence>
<dbReference type="OrthoDB" id="18530at2759"/>
<gene>
    <name evidence="2" type="ORF">CAC42_5603</name>
</gene>
<evidence type="ECO:0000256" key="1">
    <source>
        <dbReference type="SAM" id="Phobius"/>
    </source>
</evidence>
<proteinExistence type="predicted"/>
<organism evidence="2 3">
    <name type="scientific">Sphaceloma murrayae</name>
    <dbReference type="NCBI Taxonomy" id="2082308"/>
    <lineage>
        <taxon>Eukaryota</taxon>
        <taxon>Fungi</taxon>
        <taxon>Dikarya</taxon>
        <taxon>Ascomycota</taxon>
        <taxon>Pezizomycotina</taxon>
        <taxon>Dothideomycetes</taxon>
        <taxon>Dothideomycetidae</taxon>
        <taxon>Myriangiales</taxon>
        <taxon>Elsinoaceae</taxon>
        <taxon>Sphaceloma</taxon>
    </lineage>
</organism>
<keyword evidence="3" id="KW-1185">Reference proteome</keyword>
<comment type="caution">
    <text evidence="2">The sequence shown here is derived from an EMBL/GenBank/DDBJ whole genome shotgun (WGS) entry which is preliminary data.</text>
</comment>
<dbReference type="AlphaFoldDB" id="A0A2K1QZ05"/>
<dbReference type="STRING" id="2082308.A0A2K1QZ05"/>
<keyword evidence="1" id="KW-1133">Transmembrane helix</keyword>
<evidence type="ECO:0000313" key="2">
    <source>
        <dbReference type="EMBL" id="PNS20153.1"/>
    </source>
</evidence>
<evidence type="ECO:0000313" key="3">
    <source>
        <dbReference type="Proteomes" id="UP000243797"/>
    </source>
</evidence>
<name>A0A2K1QZ05_9PEZI</name>
<dbReference type="PANTHER" id="PTHR40368:SF1">
    <property type="entry name" value="YALI0F14399P"/>
    <property type="match status" value="1"/>
</dbReference>
<reference evidence="2 3" key="1">
    <citation type="submission" date="2017-06" db="EMBL/GenBank/DDBJ databases">
        <title>Draft genome sequence of a variant of Elsinoe murrayae.</title>
        <authorList>
            <person name="Cheng Q."/>
        </authorList>
    </citation>
    <scope>NUCLEOTIDE SEQUENCE [LARGE SCALE GENOMIC DNA]</scope>
    <source>
        <strain evidence="2 3">CQ-2017a</strain>
    </source>
</reference>
<dbReference type="Proteomes" id="UP000243797">
    <property type="component" value="Unassembled WGS sequence"/>
</dbReference>
<dbReference type="PANTHER" id="PTHR40368">
    <property type="entry name" value="YALI0F14399P"/>
    <property type="match status" value="1"/>
</dbReference>
<protein>
    <submittedName>
        <fullName evidence="2">Uncharacterized protein</fullName>
    </submittedName>
</protein>
<accession>A0A2K1QZ05</accession>